<protein>
    <submittedName>
        <fullName evidence="5">M20/M25/M40 family metallo-hydrolase</fullName>
    </submittedName>
</protein>
<feature type="compositionally biased region" description="Low complexity" evidence="3">
    <location>
        <begin position="30"/>
        <end position="41"/>
    </location>
</feature>
<name>A0ABV6JYP5_9PROT</name>
<evidence type="ECO:0000313" key="6">
    <source>
        <dbReference type="Proteomes" id="UP001589865"/>
    </source>
</evidence>
<gene>
    <name evidence="5" type="ORF">ACFFGY_21530</name>
</gene>
<keyword evidence="2" id="KW-0378">Hydrolase</keyword>
<dbReference type="Gene3D" id="3.30.70.360">
    <property type="match status" value="1"/>
</dbReference>
<sequence>MTDVPPAPSAAVSPIPSGETPPATGSTPPVASGDASSVASGNTSPVASDSTPLRAALLSEAGDVAAEVSRLLNSDAFRRADSFVRDDHDRTVREIIQITEIASPPFGEATRAAAYAAMLRAQGLEEVATDREGNVTALRPGTDPAAGLVVICSHLDTVFPEGTDVAVRREGTVLRAPGVGDNSRGLAVKLAILRALDAARIRTRAGILVLASVGEEGQGDLRGVKHFFRESPLRDRVAGFVAVDSLETARLCIGAVGSKRYRITFRGPGGHSFGAFGLVNPMFALARAADDLSRIRVPSVPKTTFSIGKVGGGTSINAIPEEAWMEVDLRSESAEELARLEERFLATLPQAAADENAARDIRRGEIRVEVKQVGDRPAGTTAASSRIVRLAQGVIAARGYTPVLEASSTDSNIPISLGIPAVTVASGGTGGRAHSLEEWIDVAPEASTKGIATALGAIVAIAGLGE</sequence>
<dbReference type="Gene3D" id="3.40.630.10">
    <property type="entry name" value="Zn peptidases"/>
    <property type="match status" value="1"/>
</dbReference>
<organism evidence="5 6">
    <name type="scientific">Roseomonas elaeocarpi</name>
    <dbReference type="NCBI Taxonomy" id="907779"/>
    <lineage>
        <taxon>Bacteria</taxon>
        <taxon>Pseudomonadati</taxon>
        <taxon>Pseudomonadota</taxon>
        <taxon>Alphaproteobacteria</taxon>
        <taxon>Acetobacterales</taxon>
        <taxon>Roseomonadaceae</taxon>
        <taxon>Roseomonas</taxon>
    </lineage>
</organism>
<dbReference type="InterPro" id="IPR050072">
    <property type="entry name" value="Peptidase_M20A"/>
</dbReference>
<reference evidence="5 6" key="1">
    <citation type="submission" date="2024-09" db="EMBL/GenBank/DDBJ databases">
        <authorList>
            <person name="Sun Q."/>
            <person name="Mori K."/>
        </authorList>
    </citation>
    <scope>NUCLEOTIDE SEQUENCE [LARGE SCALE GENOMIC DNA]</scope>
    <source>
        <strain evidence="5 6">TBRC 5777</strain>
    </source>
</reference>
<dbReference type="SUPFAM" id="SSF53187">
    <property type="entry name" value="Zn-dependent exopeptidases"/>
    <property type="match status" value="1"/>
</dbReference>
<evidence type="ECO:0000256" key="2">
    <source>
        <dbReference type="ARBA" id="ARBA00022801"/>
    </source>
</evidence>
<dbReference type="Pfam" id="PF01546">
    <property type="entry name" value="Peptidase_M20"/>
    <property type="match status" value="1"/>
</dbReference>
<accession>A0ABV6JYP5</accession>
<dbReference type="RefSeq" id="WP_377046593.1">
    <property type="nucleotide sequence ID" value="NZ_JBHLUN010000017.1"/>
</dbReference>
<dbReference type="SUPFAM" id="SSF55031">
    <property type="entry name" value="Bacterial exopeptidase dimerisation domain"/>
    <property type="match status" value="1"/>
</dbReference>
<dbReference type="InterPro" id="IPR011650">
    <property type="entry name" value="Peptidase_M20_dimer"/>
</dbReference>
<evidence type="ECO:0000256" key="1">
    <source>
        <dbReference type="ARBA" id="ARBA00022723"/>
    </source>
</evidence>
<feature type="region of interest" description="Disordered" evidence="3">
    <location>
        <begin position="1"/>
        <end position="49"/>
    </location>
</feature>
<dbReference type="Proteomes" id="UP001589865">
    <property type="component" value="Unassembled WGS sequence"/>
</dbReference>
<evidence type="ECO:0000256" key="3">
    <source>
        <dbReference type="SAM" id="MobiDB-lite"/>
    </source>
</evidence>
<keyword evidence="1" id="KW-0479">Metal-binding</keyword>
<evidence type="ECO:0000313" key="5">
    <source>
        <dbReference type="EMBL" id="MFC0410839.1"/>
    </source>
</evidence>
<comment type="caution">
    <text evidence="5">The sequence shown here is derived from an EMBL/GenBank/DDBJ whole genome shotgun (WGS) entry which is preliminary data.</text>
</comment>
<dbReference type="InterPro" id="IPR036264">
    <property type="entry name" value="Bact_exopeptidase_dim_dom"/>
</dbReference>
<keyword evidence="6" id="KW-1185">Reference proteome</keyword>
<evidence type="ECO:0000259" key="4">
    <source>
        <dbReference type="Pfam" id="PF07687"/>
    </source>
</evidence>
<dbReference type="PANTHER" id="PTHR43808">
    <property type="entry name" value="ACETYLORNITHINE DEACETYLASE"/>
    <property type="match status" value="1"/>
</dbReference>
<dbReference type="Pfam" id="PF07687">
    <property type="entry name" value="M20_dimer"/>
    <property type="match status" value="1"/>
</dbReference>
<dbReference type="InterPro" id="IPR002933">
    <property type="entry name" value="Peptidase_M20"/>
</dbReference>
<dbReference type="EMBL" id="JBHLUN010000017">
    <property type="protein sequence ID" value="MFC0410839.1"/>
    <property type="molecule type" value="Genomic_DNA"/>
</dbReference>
<dbReference type="PANTHER" id="PTHR43808:SF17">
    <property type="entry name" value="PEPTIDASE M20"/>
    <property type="match status" value="1"/>
</dbReference>
<proteinExistence type="predicted"/>
<feature type="domain" description="Peptidase M20 dimerisation" evidence="4">
    <location>
        <begin position="254"/>
        <end position="353"/>
    </location>
</feature>